<protein>
    <recommendedName>
        <fullName evidence="4">F-box domain-containing protein</fullName>
    </recommendedName>
</protein>
<feature type="region of interest" description="Disordered" evidence="1">
    <location>
        <begin position="1"/>
        <end position="77"/>
    </location>
</feature>
<feature type="compositionally biased region" description="Basic and acidic residues" evidence="1">
    <location>
        <begin position="591"/>
        <end position="611"/>
    </location>
</feature>
<accession>A0A8K0JKZ0</accession>
<sequence length="1309" mass="145034">MARVANTLVPTTTTAPDPYPRYMEHVDHSEDKFAYEQRPEENAIDTKYIEEHVVHEDGDGDAHARDASGGEEQDQITDQDVDLEHDQEPPRQPVSIIDLPPELIFHILSFLPNSRLNYNPLIQSPHATAISLPHDDYNTNANVDPEYHLRTELLDPTPYYPDAQLVQKSLYAVMRTCKRFYEIAKALMWVDVVVKGGRGWISVVEGLGEYVGEVWYDVAASRARSLVRRSSQKYVNDAHMRRLEGVSAGTLSTVSSGGHTIGTMREESVGSGSGVGSTSGAGESGFSEYLVTPETSHAEHNPEPAILDNFADTDNNTASNATAVGINIHSPPIVEVAEHMQMLSTSAPVIPQLDQIMMGHHHHQDDQDLTSDSAPPPHQFPTSVPTSPQPLGPPILAPVVGDISIGPQLISGFNFANIPPETNVSGSMSPLSSSSRSRQTSPHQGPSGWRERDNDRRAPISNWRAAPSLIRKTSITRAASLSLSRGMSLARSKMRDRFNSINGIGNKDKAPDAEAEILIENQDFRVMRPAIDSPDLDYGEAQNKFESLDMVLRNGGTLSRTNSISGPNGTNNGRSSIRSQSHQTGVVRPKTRLEREKELRRDWEKERDLSRARARARSPSVLGGRRARSPSISRSKNRRNATDVGADGAESLMQILNREAKRQESVEGLPGVVSRDAVEQEQGPVSATGQAVITTDETREQTGGSSMQLVDGLPTLGAPIELGSQAPWAGDSTAHEPMFLENAPQESQNEESNVPEMTPADPEYEFEFELPTRLPPIPQIQSLSFANFRTTGTRRTQEEAVRGKFVTPQRLYHVLRNAPRLKRLAMTEYVDSALAVEVIEEIFLRGYDFVREGESESERQRLNGFEPMEALDLTGCVSSVFGKAMEEFVERWLVDPKERRRRRRQREMDQTMVDDPDARGERGRSRAVHGFGGLSAEDHLRLAEEEDEFYEEEDKAWVKPVFKHLKRLSLRGCVILSWDVIATLVGCCPGLTHLDLSFTRVSPATLEALGQMPDTRLVALSLARSTRLTSESVRNFLCDAPAASTIVDLNMFGDMTYLSPLNATDLEWILKLAPCFRNQNLRYLDLSSAPLTGAMLSDDEVTVQPGLRSLGLSYIPHLPLDDVTNFILRKASNVEILTLTHSSTQADLPLSLAALHTMMTLHGKLINPLTSPPFKIMSGPSRRGPHQDSPTRVRVIELSETVRRALGRSGGSLDWRVIKSKGGRGWFVDVSAGWVREYDPALLRRVYRFQRGLDKDHVWRRYLQALADADGKVGSSVGWHSHKCNVMVGLGMIAREEGLYGFSAFASDR</sequence>
<comment type="caution">
    <text evidence="2">The sequence shown here is derived from an EMBL/GenBank/DDBJ whole genome shotgun (WGS) entry which is preliminary data.</text>
</comment>
<dbReference type="Proteomes" id="UP000812966">
    <property type="component" value="Unassembled WGS sequence"/>
</dbReference>
<feature type="region of interest" description="Disordered" evidence="1">
    <location>
        <begin position="558"/>
        <end position="647"/>
    </location>
</feature>
<keyword evidence="3" id="KW-1185">Reference proteome</keyword>
<gene>
    <name evidence="2" type="ORF">FFLO_03450</name>
</gene>
<evidence type="ECO:0000313" key="2">
    <source>
        <dbReference type="EMBL" id="KAG7539651.1"/>
    </source>
</evidence>
<feature type="compositionally biased region" description="Gly residues" evidence="1">
    <location>
        <begin position="271"/>
        <end position="283"/>
    </location>
</feature>
<feature type="compositionally biased region" description="Low complexity" evidence="1">
    <location>
        <begin position="425"/>
        <end position="441"/>
    </location>
</feature>
<dbReference type="OrthoDB" id="9994419at2759"/>
<feature type="region of interest" description="Disordered" evidence="1">
    <location>
        <begin position="360"/>
        <end position="395"/>
    </location>
</feature>
<dbReference type="InterPro" id="IPR032675">
    <property type="entry name" value="LRR_dom_sf"/>
</dbReference>
<dbReference type="EMBL" id="JABELV010000063">
    <property type="protein sequence ID" value="KAG7539651.1"/>
    <property type="molecule type" value="Genomic_DNA"/>
</dbReference>
<feature type="compositionally biased region" description="Basic and acidic residues" evidence="1">
    <location>
        <begin position="47"/>
        <end position="68"/>
    </location>
</feature>
<evidence type="ECO:0008006" key="4">
    <source>
        <dbReference type="Google" id="ProtNLM"/>
    </source>
</evidence>
<evidence type="ECO:0000313" key="3">
    <source>
        <dbReference type="Proteomes" id="UP000812966"/>
    </source>
</evidence>
<feature type="compositionally biased region" description="Basic and acidic residues" evidence="1">
    <location>
        <begin position="22"/>
        <end position="41"/>
    </location>
</feature>
<feature type="region of interest" description="Disordered" evidence="1">
    <location>
        <begin position="424"/>
        <end position="463"/>
    </location>
</feature>
<feature type="compositionally biased region" description="Polar residues" evidence="1">
    <location>
        <begin position="558"/>
        <end position="584"/>
    </location>
</feature>
<proteinExistence type="predicted"/>
<feature type="compositionally biased region" description="Basic and acidic residues" evidence="1">
    <location>
        <begin position="449"/>
        <end position="458"/>
    </location>
</feature>
<organism evidence="2 3">
    <name type="scientific">Filobasidium floriforme</name>
    <dbReference type="NCBI Taxonomy" id="5210"/>
    <lineage>
        <taxon>Eukaryota</taxon>
        <taxon>Fungi</taxon>
        <taxon>Dikarya</taxon>
        <taxon>Basidiomycota</taxon>
        <taxon>Agaricomycotina</taxon>
        <taxon>Tremellomycetes</taxon>
        <taxon>Filobasidiales</taxon>
        <taxon>Filobasidiaceae</taxon>
        <taxon>Filobasidium</taxon>
    </lineage>
</organism>
<name>A0A8K0JKZ0_9TREE</name>
<feature type="region of interest" description="Disordered" evidence="1">
    <location>
        <begin position="903"/>
        <end position="924"/>
    </location>
</feature>
<reference evidence="2" key="1">
    <citation type="submission" date="2020-04" db="EMBL/GenBank/DDBJ databases">
        <title>Analysis of mating type loci in Filobasidium floriforme.</title>
        <authorList>
            <person name="Nowrousian M."/>
        </authorList>
    </citation>
    <scope>NUCLEOTIDE SEQUENCE</scope>
    <source>
        <strain evidence="2">CBS 6242</strain>
    </source>
</reference>
<dbReference type="SUPFAM" id="SSF52047">
    <property type="entry name" value="RNI-like"/>
    <property type="match status" value="1"/>
</dbReference>
<dbReference type="Gene3D" id="3.80.10.10">
    <property type="entry name" value="Ribonuclease Inhibitor"/>
    <property type="match status" value="1"/>
</dbReference>
<feature type="region of interest" description="Disordered" evidence="1">
    <location>
        <begin position="254"/>
        <end position="286"/>
    </location>
</feature>
<evidence type="ECO:0000256" key="1">
    <source>
        <dbReference type="SAM" id="MobiDB-lite"/>
    </source>
</evidence>